<comment type="caution">
    <text evidence="4">The sequence shown here is derived from an EMBL/GenBank/DDBJ whole genome shotgun (WGS) entry which is preliminary data.</text>
</comment>
<dbReference type="EMBL" id="JTDY01001340">
    <property type="protein sequence ID" value="KOB74143.1"/>
    <property type="molecule type" value="Genomic_DNA"/>
</dbReference>
<dbReference type="STRING" id="104452.A0A0L7LF45"/>
<accession>A0A0L7LF45</accession>
<keyword evidence="4" id="KW-0378">Hydrolase</keyword>
<gene>
    <name evidence="4" type="ORF">OBRU01_09572</name>
</gene>
<dbReference type="InterPro" id="IPR038765">
    <property type="entry name" value="Papain-like_cys_pep_sf"/>
</dbReference>
<comment type="similarity">
    <text evidence="1">Belongs to the peptidase C19 family.</text>
</comment>
<feature type="non-terminal residue" evidence="4">
    <location>
        <position position="1184"/>
    </location>
</feature>
<dbReference type="InterPro" id="IPR018200">
    <property type="entry name" value="USP_CS"/>
</dbReference>
<dbReference type="InterPro" id="IPR028889">
    <property type="entry name" value="USP"/>
</dbReference>
<evidence type="ECO:0000256" key="2">
    <source>
        <dbReference type="SAM" id="MobiDB-lite"/>
    </source>
</evidence>
<dbReference type="PANTHER" id="PTHR24006:SF827">
    <property type="entry name" value="UBIQUITIN CARBOXYL-TERMINAL HYDROLASE 34"/>
    <property type="match status" value="1"/>
</dbReference>
<dbReference type="PROSITE" id="PS00973">
    <property type="entry name" value="USP_2"/>
    <property type="match status" value="1"/>
</dbReference>
<dbReference type="SUPFAM" id="SSF54001">
    <property type="entry name" value="Cysteine proteinases"/>
    <property type="match status" value="2"/>
</dbReference>
<dbReference type="Pfam" id="PF00443">
    <property type="entry name" value="UCH"/>
    <property type="match status" value="2"/>
</dbReference>
<evidence type="ECO:0000259" key="3">
    <source>
        <dbReference type="PROSITE" id="PS50235"/>
    </source>
</evidence>
<keyword evidence="5" id="KW-1185">Reference proteome</keyword>
<feature type="region of interest" description="Disordered" evidence="2">
    <location>
        <begin position="547"/>
        <end position="566"/>
    </location>
</feature>
<evidence type="ECO:0000313" key="4">
    <source>
        <dbReference type="EMBL" id="KOB74143.1"/>
    </source>
</evidence>
<dbReference type="PROSITE" id="PS00972">
    <property type="entry name" value="USP_1"/>
    <property type="match status" value="1"/>
</dbReference>
<dbReference type="Proteomes" id="UP000037510">
    <property type="component" value="Unassembled WGS sequence"/>
</dbReference>
<proteinExistence type="inferred from homology"/>
<dbReference type="InterPro" id="IPR050164">
    <property type="entry name" value="Peptidase_C19"/>
</dbReference>
<dbReference type="AlphaFoldDB" id="A0A0L7LF45"/>
<dbReference type="PANTHER" id="PTHR24006">
    <property type="entry name" value="UBIQUITIN CARBOXYL-TERMINAL HYDROLASE"/>
    <property type="match status" value="1"/>
</dbReference>
<dbReference type="GO" id="GO:0004843">
    <property type="term" value="F:cysteine-type deubiquitinase activity"/>
    <property type="evidence" value="ECO:0007669"/>
    <property type="project" value="InterPro"/>
</dbReference>
<feature type="compositionally biased region" description="Basic and acidic residues" evidence="2">
    <location>
        <begin position="547"/>
        <end position="560"/>
    </location>
</feature>
<organism evidence="4 5">
    <name type="scientific">Operophtera brumata</name>
    <name type="common">Winter moth</name>
    <name type="synonym">Phalaena brumata</name>
    <dbReference type="NCBI Taxonomy" id="104452"/>
    <lineage>
        <taxon>Eukaryota</taxon>
        <taxon>Metazoa</taxon>
        <taxon>Ecdysozoa</taxon>
        <taxon>Arthropoda</taxon>
        <taxon>Hexapoda</taxon>
        <taxon>Insecta</taxon>
        <taxon>Pterygota</taxon>
        <taxon>Neoptera</taxon>
        <taxon>Endopterygota</taxon>
        <taxon>Lepidoptera</taxon>
        <taxon>Glossata</taxon>
        <taxon>Ditrysia</taxon>
        <taxon>Geometroidea</taxon>
        <taxon>Geometridae</taxon>
        <taxon>Larentiinae</taxon>
        <taxon>Operophtera</taxon>
    </lineage>
</organism>
<protein>
    <submittedName>
        <fullName evidence="4">Ubiquitin carboxyl-terminal hydrolase</fullName>
    </submittedName>
</protein>
<dbReference type="GO" id="GO:0016579">
    <property type="term" value="P:protein deubiquitination"/>
    <property type="evidence" value="ECO:0007669"/>
    <property type="project" value="InterPro"/>
</dbReference>
<dbReference type="Gene3D" id="3.90.70.10">
    <property type="entry name" value="Cysteine proteinases"/>
    <property type="match status" value="2"/>
</dbReference>
<feature type="domain" description="USP" evidence="3">
    <location>
        <begin position="330"/>
        <end position="667"/>
    </location>
</feature>
<evidence type="ECO:0000313" key="5">
    <source>
        <dbReference type="Proteomes" id="UP000037510"/>
    </source>
</evidence>
<dbReference type="GO" id="GO:0005634">
    <property type="term" value="C:nucleus"/>
    <property type="evidence" value="ECO:0007669"/>
    <property type="project" value="TreeGrafter"/>
</dbReference>
<name>A0A0L7LF45_OPEBR</name>
<sequence>MGQQLQQEDDFVAKCMFHLSSAAERLISKGHDESAGTPEDKEKAPDKLTFYEQMTEEAALQYAYHIRRWALAEAGSWEVTTSPPNAGSVRLTLQPAGAGPRASIVMHQSDLEPVTHTKAQLLSRRVWDILQAVPLNPTLLEAFQNPIESKLPELLDPTSPQKLMYSLHIVDKLSSSNGGLLPPLASPVVKEGSGTTEKSEEEKVCVENWADVFVKKGGLRILYDIMMSGGAARVPDVRLVGSRRRRRGRARLIVHHHSEEGKEPYGPACRDYFWLVFGFLFDVPTPERRNLPKCKSQKSRSAAYDLLIELSTYPWDYWPAEESRSECGYVGLTNLGATCYMASCMQHLYMMPPARAAESERKAYNPRSFCKVYQMDHQPLNTGEQKDMAEFFIDLVSKLEEMTPELKKLDCSHVSRTLEEFYTVRCQVADMRNLHQSLDEVTVKDTLEGDNCYTCSQCSAKVRAEKRLLPRILCFNTMRYTFNMLTMLKEKVNTHFSFPMRLDMSGYVEKHLMPAQYQEKVNTHFSFPMRLDMSGYVEKHLMPAQYQEEKRKSAEKKDGDSSPTAEIEDVSEFEEHYEYELIGVTVHTGTADGGHYYSFIRDREHDHHDRWLLFNDAEVKPFDPAHIAAECFGGEMTSKTYDSVTDKFMDFSFEKTNSAYMLFYELSPPRPQRGSDCGQQEEPQPTMVSWVELVTKQFNASAAASESSHCALYLQGIEEGEDNSKLGEASCVTRFIRMLLSLMENGARSHLRHLTEYFSLLYEFSKMGEEEGKFMLRINAISSMVHFYLGQNNTVSAGDKLRPGALDKMVALVAGLVERSRDAAGLLALHEPDAKALLHAKQTRSLVFALCRWNEPLAEDIVTMIFQGIAKHTELLTLLVDGSGAGAGATGGLPCFTQLVIAHLWDVADLLAAGAARVRAAAALLLVALVPSQHFRAGYSRQRPHHPAKLPDTAHHTLHQVYTMLLGKLKAARKYTDIAVHGTMKLTAYFGVMTYCLYHPALSEPSVAVHPNKQALLTFWHAVTVDCPENVHADHEDGEVVAYNRAMLPPYYAILRLCCRRSGAFAKTLAQHQNIHWAFRNIAPHAHLYPAAADELLRLARILAARGASHNNNTNNSPATITTPTATVSFCNINSNSTETSETREAAAFRRSTLSAYLQGLNGRTCWTTLISAFCTLVENEDDR</sequence>
<reference evidence="4 5" key="1">
    <citation type="journal article" date="2015" name="Genome Biol. Evol.">
        <title>The genome of winter moth (Operophtera brumata) provides a genomic perspective on sexual dimorphism and phenology.</title>
        <authorList>
            <person name="Derks M.F."/>
            <person name="Smit S."/>
            <person name="Salis L."/>
            <person name="Schijlen E."/>
            <person name="Bossers A."/>
            <person name="Mateman C."/>
            <person name="Pijl A.S."/>
            <person name="de Ridder D."/>
            <person name="Groenen M.A."/>
            <person name="Visser M.E."/>
            <person name="Megens H.J."/>
        </authorList>
    </citation>
    <scope>NUCLEOTIDE SEQUENCE [LARGE SCALE GENOMIC DNA]</scope>
    <source>
        <strain evidence="4">WM2013NL</strain>
        <tissue evidence="4">Head and thorax</tissue>
    </source>
</reference>
<dbReference type="PROSITE" id="PS50235">
    <property type="entry name" value="USP_3"/>
    <property type="match status" value="1"/>
</dbReference>
<dbReference type="GO" id="GO:0005829">
    <property type="term" value="C:cytosol"/>
    <property type="evidence" value="ECO:0007669"/>
    <property type="project" value="TreeGrafter"/>
</dbReference>
<evidence type="ECO:0000256" key="1">
    <source>
        <dbReference type="ARBA" id="ARBA00009085"/>
    </source>
</evidence>
<dbReference type="InterPro" id="IPR001394">
    <property type="entry name" value="Peptidase_C19_UCH"/>
</dbReference>